<dbReference type="eggNOG" id="ENOG502QQWJ">
    <property type="taxonomic scope" value="Eukaryota"/>
</dbReference>
<evidence type="ECO:0000259" key="2">
    <source>
        <dbReference type="PROSITE" id="PS50004"/>
    </source>
</evidence>
<dbReference type="PROSITE" id="PS51258">
    <property type="entry name" value="MHD1"/>
    <property type="match status" value="1"/>
</dbReference>
<dbReference type="Gene3D" id="1.10.357.50">
    <property type="match status" value="1"/>
</dbReference>
<dbReference type="PROSITE" id="PS50004">
    <property type="entry name" value="C2"/>
    <property type="match status" value="1"/>
</dbReference>
<dbReference type="PANTHER" id="PTHR47263:SF1">
    <property type="entry name" value="C2 DOMAIN PROTEIN (AFU_ORTHOLOGUE AFUA_7G02350)"/>
    <property type="match status" value="1"/>
</dbReference>
<feature type="compositionally biased region" description="Basic and acidic residues" evidence="1">
    <location>
        <begin position="1311"/>
        <end position="1321"/>
    </location>
</feature>
<proteinExistence type="predicted"/>
<name>R7S4J5_PUNST</name>
<keyword evidence="6" id="KW-1185">Reference proteome</keyword>
<gene>
    <name evidence="5" type="ORF">PUNSTDRAFT_92196</name>
</gene>
<evidence type="ECO:0000256" key="1">
    <source>
        <dbReference type="SAM" id="MobiDB-lite"/>
    </source>
</evidence>
<dbReference type="EMBL" id="JH687551">
    <property type="protein sequence ID" value="EIN05310.1"/>
    <property type="molecule type" value="Genomic_DNA"/>
</dbReference>
<dbReference type="Gene3D" id="2.60.40.150">
    <property type="entry name" value="C2 domain"/>
    <property type="match status" value="1"/>
</dbReference>
<organism evidence="5 6">
    <name type="scientific">Punctularia strigosozonata (strain HHB-11173)</name>
    <name type="common">White-rot fungus</name>
    <dbReference type="NCBI Taxonomy" id="741275"/>
    <lineage>
        <taxon>Eukaryota</taxon>
        <taxon>Fungi</taxon>
        <taxon>Dikarya</taxon>
        <taxon>Basidiomycota</taxon>
        <taxon>Agaricomycotina</taxon>
        <taxon>Agaricomycetes</taxon>
        <taxon>Corticiales</taxon>
        <taxon>Punctulariaceae</taxon>
        <taxon>Punctularia</taxon>
    </lineage>
</organism>
<dbReference type="Pfam" id="PF06292">
    <property type="entry name" value="MUN"/>
    <property type="match status" value="1"/>
</dbReference>
<feature type="domain" description="MHD2" evidence="4">
    <location>
        <begin position="1115"/>
        <end position="1232"/>
    </location>
</feature>
<dbReference type="KEGG" id="psq:PUNSTDRAFT_92196"/>
<dbReference type="PANTHER" id="PTHR47263">
    <property type="entry name" value="ADENYLATE CYCLASE ACTIVATION PROTEIN GIT1"/>
    <property type="match status" value="1"/>
</dbReference>
<feature type="domain" description="MHD1" evidence="3">
    <location>
        <begin position="685"/>
        <end position="802"/>
    </location>
</feature>
<evidence type="ECO:0000313" key="5">
    <source>
        <dbReference type="EMBL" id="EIN05310.1"/>
    </source>
</evidence>
<accession>R7S4J5</accession>
<protein>
    <submittedName>
        <fullName evidence="5">Uncharacterized protein</fullName>
    </submittedName>
</protein>
<feature type="compositionally biased region" description="Pro residues" evidence="1">
    <location>
        <begin position="1333"/>
        <end position="1343"/>
    </location>
</feature>
<dbReference type="PROSITE" id="PS51259">
    <property type="entry name" value="MHD2"/>
    <property type="match status" value="1"/>
</dbReference>
<feature type="region of interest" description="Disordered" evidence="1">
    <location>
        <begin position="1258"/>
        <end position="1277"/>
    </location>
</feature>
<feature type="compositionally biased region" description="Polar residues" evidence="1">
    <location>
        <begin position="366"/>
        <end position="384"/>
    </location>
</feature>
<dbReference type="OrthoDB" id="2015333at2759"/>
<dbReference type="SUPFAM" id="SSF49562">
    <property type="entry name" value="C2 domain (Calcium/lipid-binding domain, CaLB)"/>
    <property type="match status" value="1"/>
</dbReference>
<dbReference type="InterPro" id="IPR000008">
    <property type="entry name" value="C2_dom"/>
</dbReference>
<feature type="region of interest" description="Disordered" evidence="1">
    <location>
        <begin position="347"/>
        <end position="387"/>
    </location>
</feature>
<dbReference type="InterPro" id="IPR010439">
    <property type="entry name" value="MUN_dom"/>
</dbReference>
<dbReference type="Pfam" id="PF00168">
    <property type="entry name" value="C2"/>
    <property type="match status" value="1"/>
</dbReference>
<dbReference type="InterPro" id="IPR014772">
    <property type="entry name" value="Munc13_dom-2"/>
</dbReference>
<dbReference type="InterPro" id="IPR052811">
    <property type="entry name" value="Glucose_resp_signaling"/>
</dbReference>
<feature type="domain" description="C2" evidence="2">
    <location>
        <begin position="875"/>
        <end position="998"/>
    </location>
</feature>
<sequence>MSQISRRSYGSFSHERRISKHRVTDEELFNYTLRVALLAYLMQPKPEVQSQNTESERREREYVARLQGAVSNSLVSIGDLFKDTLRDGPKTVQFPEKMLKVLDKRLEKIGMAQDPSFSDALTRRVLIAFWNGTMSKPEFKRQMKDNRKIEDLILMFVTNTTNALKKEPSLGTDGWKTELNNQIATFIRLLRECLRSVHHVPPELISRLDMYTAKLAPPKTQSVYSDSGYDSGSQAGNRDSLYGSPVVGVSTNVSDMPLVKTVAQLFKVDDQTAQREIDTLRQVCHERAALTDLKTCLKNINAGSPFPGRREDFDSDAAWQYWRTLETSHLSQLMVVMVQLNPELAKSTPSDAFPQSPGGSARPGSIYSQTGSFHPSRGSISSRKSFLAGSGNPDAVSAEIDGDDEIQVGHNFTFIPPNPKKYYRRLLEICITADLEAMFSDAVNDDDEVSLGILTPPHIELINECALRWRIGQPYRAACFLDLVKQFYERNDVPLECIPEALQTIHKVMTEIELDKWPIQDSDYLAQVYGGLFNIFLSALYHALDGIPHLKASDVAPYLSILEHVRDSGLLDRFEVDVGARIAEIQDKVRELSQRVYEEKMQEFMAQRGVNSALPLLLMTDEIEKNAKLLDKRFPEPLLGQLDLVALYVEVQIPMYISDLSQSGKRLSEGATNGPTPDVPIQDLFALYRRTKTMLSMLKAFCPNVEPHFDDGVFFEPYVRQWLVITDSKTAQWVKAAIEADKWEAEGDAGHSSSIVDLFDSLRSPIKTLEDLEWSDPYQEARFLTSLAKTISKAVEQYCRSVEELFMAEMYPRPAEFLQPQKSSAWLEKAKQLAITEKKIEVFNFKPESCVKLNNVESARKLLDNLYSQMEADKIAEIIEQSAPPVPAKVERPRFLFTVKISVAEGLVPLDSSPSSLLDTFVTLSDEAGNRLAKTRTIYETLCPRWDETFDLSVDKPLWLMVSVRDRALVGKHDTIGRAYICLDPKRFGDFLTHDLWLDLDRPGRILLRVSMEGEKDDILFFFGRAFRSLKRAEGDMVRIFIDKMSPLIRQTLSRNVLKTLTKTGYSLDYNKALGNVTALYRSAVGQASNEIQVPLPSDEKPRIRPEELTDVQIEQVLAPLFDYFDNNLPTINTCLVDAVKQMVMTRIWKEILTVIEGLLIPPLSDVPSDLKPLTDKEVDIVFKWLKFLRDYFYIDGEGPLSLEELQNQRYRDILSIRLYYDWHSDALMEECVRMMQQTLRESSTVTKRSKSVYNQRNLGTIKDRKREKKKEKNEVSNGAETIMRILRMRPRTQEFIAQQMQIMTAVQQEQEARAQAQERKKLQRPRSQVQPQIPPVPAVPPI</sequence>
<evidence type="ECO:0000259" key="4">
    <source>
        <dbReference type="PROSITE" id="PS51259"/>
    </source>
</evidence>
<dbReference type="RefSeq" id="XP_007387713.1">
    <property type="nucleotide sequence ID" value="XM_007387651.1"/>
</dbReference>
<dbReference type="InterPro" id="IPR014770">
    <property type="entry name" value="Munc13_1"/>
</dbReference>
<dbReference type="GeneID" id="18886497"/>
<dbReference type="HOGENOM" id="CLU_003023_0_0_1"/>
<dbReference type="InterPro" id="IPR035892">
    <property type="entry name" value="C2_domain_sf"/>
</dbReference>
<dbReference type="CDD" id="cd04043">
    <property type="entry name" value="C2_Munc13_fungal"/>
    <property type="match status" value="1"/>
</dbReference>
<feature type="region of interest" description="Disordered" evidence="1">
    <location>
        <begin position="1308"/>
        <end position="1343"/>
    </location>
</feature>
<dbReference type="OMA" id="VLKSPKW"/>
<dbReference type="Gene3D" id="1.20.58.1100">
    <property type="match status" value="1"/>
</dbReference>
<evidence type="ECO:0000259" key="3">
    <source>
        <dbReference type="PROSITE" id="PS51258"/>
    </source>
</evidence>
<dbReference type="Proteomes" id="UP000054196">
    <property type="component" value="Unassembled WGS sequence"/>
</dbReference>
<evidence type="ECO:0000313" key="6">
    <source>
        <dbReference type="Proteomes" id="UP000054196"/>
    </source>
</evidence>
<dbReference type="SMART" id="SM00239">
    <property type="entry name" value="C2"/>
    <property type="match status" value="1"/>
</dbReference>
<reference evidence="6" key="1">
    <citation type="journal article" date="2012" name="Science">
        <title>The Paleozoic origin of enzymatic lignin decomposition reconstructed from 31 fungal genomes.</title>
        <authorList>
            <person name="Floudas D."/>
            <person name="Binder M."/>
            <person name="Riley R."/>
            <person name="Barry K."/>
            <person name="Blanchette R.A."/>
            <person name="Henrissat B."/>
            <person name="Martinez A.T."/>
            <person name="Otillar R."/>
            <person name="Spatafora J.W."/>
            <person name="Yadav J.S."/>
            <person name="Aerts A."/>
            <person name="Benoit I."/>
            <person name="Boyd A."/>
            <person name="Carlson A."/>
            <person name="Copeland A."/>
            <person name="Coutinho P.M."/>
            <person name="de Vries R.P."/>
            <person name="Ferreira P."/>
            <person name="Findley K."/>
            <person name="Foster B."/>
            <person name="Gaskell J."/>
            <person name="Glotzer D."/>
            <person name="Gorecki P."/>
            <person name="Heitman J."/>
            <person name="Hesse C."/>
            <person name="Hori C."/>
            <person name="Igarashi K."/>
            <person name="Jurgens J.A."/>
            <person name="Kallen N."/>
            <person name="Kersten P."/>
            <person name="Kohler A."/>
            <person name="Kuees U."/>
            <person name="Kumar T.K.A."/>
            <person name="Kuo A."/>
            <person name="LaButti K."/>
            <person name="Larrondo L.F."/>
            <person name="Lindquist E."/>
            <person name="Ling A."/>
            <person name="Lombard V."/>
            <person name="Lucas S."/>
            <person name="Lundell T."/>
            <person name="Martin R."/>
            <person name="McLaughlin D.J."/>
            <person name="Morgenstern I."/>
            <person name="Morin E."/>
            <person name="Murat C."/>
            <person name="Nagy L.G."/>
            <person name="Nolan M."/>
            <person name="Ohm R.A."/>
            <person name="Patyshakuliyeva A."/>
            <person name="Rokas A."/>
            <person name="Ruiz-Duenas F.J."/>
            <person name="Sabat G."/>
            <person name="Salamov A."/>
            <person name="Samejima M."/>
            <person name="Schmutz J."/>
            <person name="Slot J.C."/>
            <person name="St John F."/>
            <person name="Stenlid J."/>
            <person name="Sun H."/>
            <person name="Sun S."/>
            <person name="Syed K."/>
            <person name="Tsang A."/>
            <person name="Wiebenga A."/>
            <person name="Young D."/>
            <person name="Pisabarro A."/>
            <person name="Eastwood D.C."/>
            <person name="Martin F."/>
            <person name="Cullen D."/>
            <person name="Grigoriev I.V."/>
            <person name="Hibbett D.S."/>
        </authorList>
    </citation>
    <scope>NUCLEOTIDE SEQUENCE [LARGE SCALE GENOMIC DNA]</scope>
    <source>
        <strain evidence="6">HHB-11173 SS5</strain>
    </source>
</reference>